<accession>A0A1G8ILZ8</accession>
<evidence type="ECO:0000256" key="2">
    <source>
        <dbReference type="ARBA" id="ARBA00022977"/>
    </source>
</evidence>
<dbReference type="SUPFAM" id="SSF54373">
    <property type="entry name" value="FAD-linked reductases, C-terminal domain"/>
    <property type="match status" value="1"/>
</dbReference>
<dbReference type="GO" id="GO:0009229">
    <property type="term" value="P:thiamine diphosphate biosynthetic process"/>
    <property type="evidence" value="ECO:0007669"/>
    <property type="project" value="UniProtKB-UniPathway"/>
</dbReference>
<dbReference type="GO" id="GO:0005737">
    <property type="term" value="C:cytoplasm"/>
    <property type="evidence" value="ECO:0007669"/>
    <property type="project" value="TreeGrafter"/>
</dbReference>
<dbReference type="SUPFAM" id="SSF51905">
    <property type="entry name" value="FAD/NAD(P)-binding domain"/>
    <property type="match status" value="1"/>
</dbReference>
<dbReference type="OrthoDB" id="9794226at2"/>
<dbReference type="InterPro" id="IPR012727">
    <property type="entry name" value="Gly_oxidase_ThiO"/>
</dbReference>
<dbReference type="RefSeq" id="WP_091584647.1">
    <property type="nucleotide sequence ID" value="NZ_FNDU01000005.1"/>
</dbReference>
<protein>
    <recommendedName>
        <fullName evidence="5">glycine oxidase</fullName>
        <ecNumber evidence="5">1.4.3.19</ecNumber>
    </recommendedName>
</protein>
<evidence type="ECO:0000259" key="6">
    <source>
        <dbReference type="Pfam" id="PF01266"/>
    </source>
</evidence>
<evidence type="ECO:0000256" key="5">
    <source>
        <dbReference type="ARBA" id="ARBA00050018"/>
    </source>
</evidence>
<dbReference type="NCBIfam" id="TIGR02352">
    <property type="entry name" value="thiamin_ThiO"/>
    <property type="match status" value="1"/>
</dbReference>
<dbReference type="PANTHER" id="PTHR13847">
    <property type="entry name" value="SARCOSINE DEHYDROGENASE-RELATED"/>
    <property type="match status" value="1"/>
</dbReference>
<organism evidence="7 8">
    <name type="scientific">Alteribacillus bidgolensis</name>
    <dbReference type="NCBI Taxonomy" id="930129"/>
    <lineage>
        <taxon>Bacteria</taxon>
        <taxon>Bacillati</taxon>
        <taxon>Bacillota</taxon>
        <taxon>Bacilli</taxon>
        <taxon>Bacillales</taxon>
        <taxon>Bacillaceae</taxon>
        <taxon>Alteribacillus</taxon>
    </lineage>
</organism>
<dbReference type="Pfam" id="PF01266">
    <property type="entry name" value="DAO"/>
    <property type="match status" value="1"/>
</dbReference>
<dbReference type="InterPro" id="IPR036188">
    <property type="entry name" value="FAD/NAD-bd_sf"/>
</dbReference>
<dbReference type="Gene3D" id="3.50.50.60">
    <property type="entry name" value="FAD/NAD(P)-binding domain"/>
    <property type="match status" value="1"/>
</dbReference>
<dbReference type="STRING" id="930129.SAMN05216352_105250"/>
<sequence length="381" mass="41149">MNKAYDVLIIGGGVNGCSIAYQMSKRGYRAAVLEKTRVGAEASSAAAGMLGAQVEIKENGPFFDFARKSRDMFSELVPELEETSGIPVSYVRNGMLKVAQADTEVNHLLDMLAFQKKAGERAEWRDPNEISVQEPNIKGDIKGALYIPGDGQVKAKELTQAYARGANLLGADIYEFTPVTGLLEENGRINGVTTPSGCFYAEHVVLAGGASTDLIPTAQTYIPSMIPVKGECISVKPAKPIMKATIHASDLYLVPKPGGTIIIGATEQNGRMDKPVSAGAVQELLSKAIRLVPDLQNAEWIEAWSGVRPQTIDGMPYLGAVSIKGLWMAAGHYRNGILLSALTGEWMADLIEGTAENEEWIRAFDPLRLKEGKEDLVETNH</sequence>
<keyword evidence="8" id="KW-1185">Reference proteome</keyword>
<dbReference type="GO" id="GO:0050660">
    <property type="term" value="F:flavin adenine dinucleotide binding"/>
    <property type="evidence" value="ECO:0007669"/>
    <property type="project" value="InterPro"/>
</dbReference>
<evidence type="ECO:0000256" key="4">
    <source>
        <dbReference type="ARBA" id="ARBA00049872"/>
    </source>
</evidence>
<evidence type="ECO:0000256" key="1">
    <source>
        <dbReference type="ARBA" id="ARBA00004948"/>
    </source>
</evidence>
<dbReference type="UniPathway" id="UPA00060"/>
<dbReference type="Proteomes" id="UP000199017">
    <property type="component" value="Unassembled WGS sequence"/>
</dbReference>
<comment type="pathway">
    <text evidence="1">Cofactor biosynthesis; thiamine diphosphate biosynthesis.</text>
</comment>
<dbReference type="PANTHER" id="PTHR13847:SF289">
    <property type="entry name" value="GLYCINE OXIDASE"/>
    <property type="match status" value="1"/>
</dbReference>
<dbReference type="EC" id="1.4.3.19" evidence="5"/>
<name>A0A1G8ILZ8_9BACI</name>
<evidence type="ECO:0000313" key="8">
    <source>
        <dbReference type="Proteomes" id="UP000199017"/>
    </source>
</evidence>
<evidence type="ECO:0000256" key="3">
    <source>
        <dbReference type="ARBA" id="ARBA00023002"/>
    </source>
</evidence>
<dbReference type="AlphaFoldDB" id="A0A1G8ILZ8"/>
<dbReference type="InterPro" id="IPR006076">
    <property type="entry name" value="FAD-dep_OxRdtase"/>
</dbReference>
<dbReference type="EMBL" id="FNDU01000005">
    <property type="protein sequence ID" value="SDI19811.1"/>
    <property type="molecule type" value="Genomic_DNA"/>
</dbReference>
<keyword evidence="3" id="KW-0560">Oxidoreductase</keyword>
<feature type="domain" description="FAD dependent oxidoreductase" evidence="6">
    <location>
        <begin position="6"/>
        <end position="350"/>
    </location>
</feature>
<comment type="catalytic activity">
    <reaction evidence="4">
        <text>glycine + O2 + H2O = glyoxylate + H2O2 + NH4(+)</text>
        <dbReference type="Rhea" id="RHEA:11532"/>
        <dbReference type="ChEBI" id="CHEBI:15377"/>
        <dbReference type="ChEBI" id="CHEBI:15379"/>
        <dbReference type="ChEBI" id="CHEBI:16240"/>
        <dbReference type="ChEBI" id="CHEBI:28938"/>
        <dbReference type="ChEBI" id="CHEBI:36655"/>
        <dbReference type="ChEBI" id="CHEBI:57305"/>
        <dbReference type="EC" id="1.4.3.19"/>
    </reaction>
</comment>
<dbReference type="Gene3D" id="3.30.9.10">
    <property type="entry name" value="D-Amino Acid Oxidase, subunit A, domain 2"/>
    <property type="match status" value="1"/>
</dbReference>
<keyword evidence="2" id="KW-0784">Thiamine biosynthesis</keyword>
<evidence type="ECO:0000313" key="7">
    <source>
        <dbReference type="EMBL" id="SDI19811.1"/>
    </source>
</evidence>
<dbReference type="GO" id="GO:0043799">
    <property type="term" value="F:glycine oxidase activity"/>
    <property type="evidence" value="ECO:0007669"/>
    <property type="project" value="UniProtKB-EC"/>
</dbReference>
<gene>
    <name evidence="7" type="ORF">SAMN05216352_105250</name>
</gene>
<proteinExistence type="predicted"/>
<reference evidence="7 8" key="1">
    <citation type="submission" date="2016-10" db="EMBL/GenBank/DDBJ databases">
        <authorList>
            <person name="de Groot N.N."/>
        </authorList>
    </citation>
    <scope>NUCLEOTIDE SEQUENCE [LARGE SCALE GENOMIC DNA]</scope>
    <source>
        <strain evidence="8">P4B,CCM 7963,CECT 7998,DSM 25260,IBRC-M 10614,KCTC 13821</strain>
    </source>
</reference>
<dbReference type="GO" id="GO:0009228">
    <property type="term" value="P:thiamine biosynthetic process"/>
    <property type="evidence" value="ECO:0007669"/>
    <property type="project" value="UniProtKB-KW"/>
</dbReference>